<dbReference type="Pfam" id="PF13538">
    <property type="entry name" value="UvrD_C_2"/>
    <property type="match status" value="1"/>
</dbReference>
<keyword evidence="2" id="KW-0540">Nuclease</keyword>
<dbReference type="AlphaFoldDB" id="J9CFG8"/>
<dbReference type="GO" id="GO:0004527">
    <property type="term" value="F:exonuclease activity"/>
    <property type="evidence" value="ECO:0007669"/>
    <property type="project" value="UniProtKB-KW"/>
</dbReference>
<proteinExistence type="predicted"/>
<name>J9CFG8_9ZZZZ</name>
<comment type="caution">
    <text evidence="2">The sequence shown here is derived from an EMBL/GenBank/DDBJ whole genome shotgun (WGS) entry which is preliminary data.</text>
</comment>
<dbReference type="InterPro" id="IPR027417">
    <property type="entry name" value="P-loop_NTPase"/>
</dbReference>
<gene>
    <name evidence="2" type="ORF">EVA_13133</name>
</gene>
<reference evidence="2" key="1">
    <citation type="journal article" date="2012" name="PLoS ONE">
        <title>Gene sets for utilization of primary and secondary nutrition supplies in the distal gut of endangered iberian lynx.</title>
        <authorList>
            <person name="Alcaide M."/>
            <person name="Messina E."/>
            <person name="Richter M."/>
            <person name="Bargiela R."/>
            <person name="Peplies J."/>
            <person name="Huws S.A."/>
            <person name="Newbold C.J."/>
            <person name="Golyshin P.N."/>
            <person name="Simon M.A."/>
            <person name="Lopez G."/>
            <person name="Yakimov M.M."/>
            <person name="Ferrer M."/>
        </authorList>
    </citation>
    <scope>NUCLEOTIDE SEQUENCE</scope>
</reference>
<feature type="domain" description="AAA+ ATPase" evidence="1">
    <location>
        <begin position="38"/>
        <end position="295"/>
    </location>
</feature>
<dbReference type="CDD" id="cd17933">
    <property type="entry name" value="DEXSc_RecD-like"/>
    <property type="match status" value="1"/>
</dbReference>
<dbReference type="Gene3D" id="3.40.50.300">
    <property type="entry name" value="P-loop containing nucleotide triphosphate hydrolases"/>
    <property type="match status" value="2"/>
</dbReference>
<keyword evidence="2" id="KW-0269">Exonuclease</keyword>
<dbReference type="InterPro" id="IPR027785">
    <property type="entry name" value="UvrD-like_helicase_C"/>
</dbReference>
<keyword evidence="2" id="KW-0378">Hydrolase</keyword>
<protein>
    <submittedName>
        <fullName evidence="2">Exonuclease V subunit alpha</fullName>
    </submittedName>
</protein>
<accession>J9CFG8</accession>
<dbReference type="SMART" id="SM00382">
    <property type="entry name" value="AAA"/>
    <property type="match status" value="1"/>
</dbReference>
<organism evidence="2">
    <name type="scientific">gut metagenome</name>
    <dbReference type="NCBI Taxonomy" id="749906"/>
    <lineage>
        <taxon>unclassified sequences</taxon>
        <taxon>metagenomes</taxon>
        <taxon>organismal metagenomes</taxon>
    </lineage>
</organism>
<dbReference type="EMBL" id="AMCI01004116">
    <property type="protein sequence ID" value="EJW98755.1"/>
    <property type="molecule type" value="Genomic_DNA"/>
</dbReference>
<evidence type="ECO:0000313" key="2">
    <source>
        <dbReference type="EMBL" id="EJW98755.1"/>
    </source>
</evidence>
<evidence type="ECO:0000259" key="1">
    <source>
        <dbReference type="SMART" id="SM00382"/>
    </source>
</evidence>
<dbReference type="CDD" id="cd18809">
    <property type="entry name" value="SF1_C_RecD"/>
    <property type="match status" value="1"/>
</dbReference>
<dbReference type="InterPro" id="IPR003593">
    <property type="entry name" value="AAA+_ATPase"/>
</dbReference>
<sequence length="482" mass="54986">MIYEELARQIALEFPFEFTPKQKEAVAELARFVATPVRESAFILRGYAGTGKTTLVGALVRVLRKLERDVVLLAPTGRAAKVFSAHAGNPAYTIHKVIYRQETFNGENTRFDLGFNKLRHAFFIVDEASMVADQGGTTVFGSGLLLDDLIRYVYEGEGCKLLFVGDTAQLPPVGEEESPALCRDSLRRYGLNLMEADLTEVMRQHADSGVLANATRLRELLREDEWAMPVIRGSQHGEVRFLPGNELIEALVSAYQDYGTQDTIVVTRSNKRANVYNNGIRARIFDREEQLTRGDLVMAVKNNYYWTEKLAKQLPKEEHLPFDFIANGDTAEVVGIRNVHELYGFHFADATLRFADYDDYELECRVLLDTLASESPSLTADESRHLFEQVLEDYADVPTRREKMKRLRQDPYYNALQIKYAYAVTCHKAQGGQWGRVFIDQGYMTEDMAGASYLRWLYTAFTRTTERVYLVNWPKEQQDLVE</sequence>
<dbReference type="Pfam" id="PF13604">
    <property type="entry name" value="AAA_30"/>
    <property type="match status" value="1"/>
</dbReference>
<dbReference type="SUPFAM" id="SSF52540">
    <property type="entry name" value="P-loop containing nucleoside triphosphate hydrolases"/>
    <property type="match status" value="1"/>
</dbReference>